<feature type="domain" description="GIY-YIG" evidence="1">
    <location>
        <begin position="1"/>
        <end position="55"/>
    </location>
</feature>
<dbReference type="Gene3D" id="3.40.1440.10">
    <property type="entry name" value="GIY-YIG endonuclease"/>
    <property type="match status" value="1"/>
</dbReference>
<protein>
    <recommendedName>
        <fullName evidence="1">GIY-YIG domain-containing protein</fullName>
    </recommendedName>
</protein>
<organism evidence="2">
    <name type="scientific">hydrocarbon metagenome</name>
    <dbReference type="NCBI Taxonomy" id="938273"/>
    <lineage>
        <taxon>unclassified sequences</taxon>
        <taxon>metagenomes</taxon>
        <taxon>ecological metagenomes</taxon>
    </lineage>
</organism>
<dbReference type="PROSITE" id="PS50164">
    <property type="entry name" value="GIY_YIG"/>
    <property type="match status" value="1"/>
</dbReference>
<dbReference type="InterPro" id="IPR000305">
    <property type="entry name" value="GIY-YIG_endonuc"/>
</dbReference>
<dbReference type="EMBL" id="LNQE01000621">
    <property type="protein sequence ID" value="KUG25703.1"/>
    <property type="molecule type" value="Genomic_DNA"/>
</dbReference>
<proteinExistence type="predicted"/>
<gene>
    <name evidence="2" type="ORF">ASZ90_004467</name>
</gene>
<dbReference type="InterPro" id="IPR035901">
    <property type="entry name" value="GIY-YIG_endonuc_sf"/>
</dbReference>
<dbReference type="SUPFAM" id="SSF82771">
    <property type="entry name" value="GIY-YIG endonuclease"/>
    <property type="match status" value="1"/>
</dbReference>
<comment type="caution">
    <text evidence="2">The sequence shown here is derived from an EMBL/GenBank/DDBJ whole genome shotgun (WGS) entry which is preliminary data.</text>
</comment>
<evidence type="ECO:0000259" key="1">
    <source>
        <dbReference type="PROSITE" id="PS50164"/>
    </source>
</evidence>
<sequence length="58" mass="7161">MQERIKQHNAGKVKYTKGHIPYKLHYFEEFETRTEALQREKFFKSIDGYNWLKENKII</sequence>
<dbReference type="AlphaFoldDB" id="A0A0W8FXN7"/>
<dbReference type="Pfam" id="PF01541">
    <property type="entry name" value="GIY-YIG"/>
    <property type="match status" value="1"/>
</dbReference>
<reference evidence="2" key="1">
    <citation type="journal article" date="2015" name="Proc. Natl. Acad. Sci. U.S.A.">
        <title>Networks of energetic and metabolic interactions define dynamics in microbial communities.</title>
        <authorList>
            <person name="Embree M."/>
            <person name="Liu J.K."/>
            <person name="Al-Bassam M.M."/>
            <person name="Zengler K."/>
        </authorList>
    </citation>
    <scope>NUCLEOTIDE SEQUENCE</scope>
</reference>
<accession>A0A0W8FXN7</accession>
<evidence type="ECO:0000313" key="2">
    <source>
        <dbReference type="EMBL" id="KUG25703.1"/>
    </source>
</evidence>
<name>A0A0W8FXN7_9ZZZZ</name>